<evidence type="ECO:0000256" key="1">
    <source>
        <dbReference type="SAM" id="Phobius"/>
    </source>
</evidence>
<keyword evidence="1" id="KW-0812">Transmembrane</keyword>
<keyword evidence="1" id="KW-0472">Membrane</keyword>
<comment type="caution">
    <text evidence="2">The sequence shown here is derived from an EMBL/GenBank/DDBJ whole genome shotgun (WGS) entry which is preliminary data.</text>
</comment>
<dbReference type="AlphaFoldDB" id="A0A2U1SU91"/>
<evidence type="ECO:0000313" key="3">
    <source>
        <dbReference type="Proteomes" id="UP000245137"/>
    </source>
</evidence>
<dbReference type="EMBL" id="PUIV01000003">
    <property type="protein sequence ID" value="PWB95170.1"/>
    <property type="molecule type" value="Genomic_DNA"/>
</dbReference>
<feature type="transmembrane region" description="Helical" evidence="1">
    <location>
        <begin position="127"/>
        <end position="152"/>
    </location>
</feature>
<sequence>MIALQFLVAAAAAAAVLTDDHTDLYFLGVAGAVLLVAWVMAERSYRKHREAAERGRRATLLIDGLGHPVSQSELAILKEAFIVPAEKASKYEDPKYFAAKAPAGPKRLTEMLAESAFWTSRLQSKSVTLMIGMFVVIVIGTLVVGLIAFPIAKHEQMVTAVRVFLAFLTFLLSTDVWGAIQGHLAAINAIEDVRARLRTISATDYPLSDLLLAMNDYNAAVESGPLNFPYAYKFFSTQLNKEWREIA</sequence>
<proteinExistence type="predicted"/>
<name>A0A2U1SU91_METSR</name>
<accession>A0A2U1SU91</accession>
<gene>
    <name evidence="2" type="ORF">C5689_03205</name>
</gene>
<evidence type="ECO:0000313" key="2">
    <source>
        <dbReference type="EMBL" id="PWB95170.1"/>
    </source>
</evidence>
<keyword evidence="1" id="KW-1133">Transmembrane helix</keyword>
<reference evidence="2 3" key="1">
    <citation type="journal article" date="2018" name="Appl. Microbiol. Biotechnol.">
        <title>Co-cultivation of the strictly anaerobic methanogen Methanosarcina barkeri with aerobic methanotrophs in an oxygen-limited membrane bioreactor.</title>
        <authorList>
            <person name="In 't Zandt M.H."/>
            <person name="van den Bosch T.J.M."/>
            <person name="Rijkers R."/>
            <person name="van Kessel M.A.H.J."/>
            <person name="Jetten M.S.M."/>
            <person name="Welte C.U."/>
        </authorList>
    </citation>
    <scope>NUCLEOTIDE SEQUENCE [LARGE SCALE GENOMIC DNA]</scope>
    <source>
        <strain evidence="2 3">DSM 17706</strain>
    </source>
</reference>
<keyword evidence="3" id="KW-1185">Reference proteome</keyword>
<dbReference type="Proteomes" id="UP000245137">
    <property type="component" value="Unassembled WGS sequence"/>
</dbReference>
<protein>
    <submittedName>
        <fullName evidence="2">Uncharacterized protein</fullName>
    </submittedName>
</protein>
<feature type="transmembrane region" description="Helical" evidence="1">
    <location>
        <begin position="24"/>
        <end position="41"/>
    </location>
</feature>
<organism evidence="2 3">
    <name type="scientific">Methylosinus sporium</name>
    <dbReference type="NCBI Taxonomy" id="428"/>
    <lineage>
        <taxon>Bacteria</taxon>
        <taxon>Pseudomonadati</taxon>
        <taxon>Pseudomonadota</taxon>
        <taxon>Alphaproteobacteria</taxon>
        <taxon>Hyphomicrobiales</taxon>
        <taxon>Methylocystaceae</taxon>
        <taxon>Methylosinus</taxon>
    </lineage>
</organism>
<feature type="transmembrane region" description="Helical" evidence="1">
    <location>
        <begin position="164"/>
        <end position="190"/>
    </location>
</feature>